<name>A0A1Y5P7E1_9MYCO</name>
<dbReference type="EMBL" id="FLQS01000012">
    <property type="protein sequence ID" value="SBS74626.1"/>
    <property type="molecule type" value="Genomic_DNA"/>
</dbReference>
<feature type="domain" description="AB hydrolase-1" evidence="1">
    <location>
        <begin position="20"/>
        <end position="242"/>
    </location>
</feature>
<dbReference type="PRINTS" id="PR00111">
    <property type="entry name" value="ABHYDROLASE"/>
</dbReference>
<evidence type="ECO:0000313" key="2">
    <source>
        <dbReference type="EMBL" id="SBS74626.1"/>
    </source>
</evidence>
<dbReference type="Pfam" id="PF00561">
    <property type="entry name" value="Abhydrolase_1"/>
    <property type="match status" value="1"/>
</dbReference>
<dbReference type="InterPro" id="IPR000073">
    <property type="entry name" value="AB_hydrolase_1"/>
</dbReference>
<dbReference type="GO" id="GO:0016020">
    <property type="term" value="C:membrane"/>
    <property type="evidence" value="ECO:0007669"/>
    <property type="project" value="TreeGrafter"/>
</dbReference>
<dbReference type="SUPFAM" id="SSF53474">
    <property type="entry name" value="alpha/beta-Hydrolases"/>
    <property type="match status" value="1"/>
</dbReference>
<organism evidence="2">
    <name type="scientific">uncultured Mycobacterium sp</name>
    <dbReference type="NCBI Taxonomy" id="171292"/>
    <lineage>
        <taxon>Bacteria</taxon>
        <taxon>Bacillati</taxon>
        <taxon>Actinomycetota</taxon>
        <taxon>Actinomycetes</taxon>
        <taxon>Mycobacteriales</taxon>
        <taxon>Mycobacteriaceae</taxon>
        <taxon>Mycobacterium</taxon>
        <taxon>environmental samples</taxon>
    </lineage>
</organism>
<dbReference type="GO" id="GO:0016787">
    <property type="term" value="F:hydrolase activity"/>
    <property type="evidence" value="ECO:0007669"/>
    <property type="project" value="UniProtKB-KW"/>
</dbReference>
<dbReference type="InterPro" id="IPR029058">
    <property type="entry name" value="AB_hydrolase_fold"/>
</dbReference>
<dbReference type="Gene3D" id="3.40.50.1820">
    <property type="entry name" value="alpha/beta hydrolase"/>
    <property type="match status" value="1"/>
</dbReference>
<dbReference type="PANTHER" id="PTHR43798:SF33">
    <property type="entry name" value="HYDROLASE, PUTATIVE (AFU_ORTHOLOGUE AFUA_2G14860)-RELATED"/>
    <property type="match status" value="1"/>
</dbReference>
<accession>A0A1Y5P7E1</accession>
<dbReference type="AlphaFoldDB" id="A0A1Y5P7E1"/>
<reference evidence="2" key="1">
    <citation type="submission" date="2016-03" db="EMBL/GenBank/DDBJ databases">
        <authorList>
            <person name="Ploux O."/>
        </authorList>
    </citation>
    <scope>NUCLEOTIDE SEQUENCE</scope>
    <source>
        <strain evidence="2">UC10</strain>
    </source>
</reference>
<gene>
    <name evidence="2" type="ORF">MHPYR_20134</name>
</gene>
<keyword evidence="2" id="KW-0378">Hydrolase</keyword>
<dbReference type="PANTHER" id="PTHR43798">
    <property type="entry name" value="MONOACYLGLYCEROL LIPASE"/>
    <property type="match status" value="1"/>
</dbReference>
<dbReference type="InterPro" id="IPR050266">
    <property type="entry name" value="AB_hydrolase_sf"/>
</dbReference>
<sequence length="266" mass="28179">MPTVPTRVGPVAYSDDGTGPVVVLLHAALHDRHDFDAVKPDLARQYRVIAVDWPGHGESPAPAGSPSAALYADVLEDLVVALDLPPAVFVGSSVGGYCASRLAITDPARVSGLVLVDTGGFLGGPVAHTYCRVLGTPAVMRRVLPRFVRSYLRAQSDNDEAVLRRVTDRARTAEGVELTAALWRSFAAADADLRGHAGRISAPTLIVWGAHDTAIPLRFGRATQRLIAGSRLEVQASGHLPFSSQPQEFLAVVAPFLGEIAPCSPR</sequence>
<proteinExistence type="predicted"/>
<protein>
    <submittedName>
        <fullName evidence="2">Alpha/beta hydrolase fold protein</fullName>
    </submittedName>
</protein>
<evidence type="ECO:0000259" key="1">
    <source>
        <dbReference type="Pfam" id="PF00561"/>
    </source>
</evidence>